<dbReference type="InterPro" id="IPR019454">
    <property type="entry name" value="Lipoprot_YkyA-like"/>
</dbReference>
<dbReference type="PROSITE" id="PS51677">
    <property type="entry name" value="NODB"/>
    <property type="match status" value="1"/>
</dbReference>
<dbReference type="GO" id="GO:0016020">
    <property type="term" value="C:membrane"/>
    <property type="evidence" value="ECO:0007669"/>
    <property type="project" value="TreeGrafter"/>
</dbReference>
<gene>
    <name evidence="6" type="ORF">Tpal_682</name>
</gene>
<dbReference type="AlphaFoldDB" id="A0A143YAA3"/>
<keyword evidence="3" id="KW-0175">Coiled coil</keyword>
<dbReference type="CDD" id="cd10917">
    <property type="entry name" value="CE4_NodB_like_6s_7s"/>
    <property type="match status" value="1"/>
</dbReference>
<dbReference type="InterPro" id="IPR011330">
    <property type="entry name" value="Glyco_hydro/deAcase_b/a-brl"/>
</dbReference>
<dbReference type="SUPFAM" id="SSF140423">
    <property type="entry name" value="MW0975(SA0943)-like"/>
    <property type="match status" value="1"/>
</dbReference>
<dbReference type="Gene3D" id="3.20.20.370">
    <property type="entry name" value="Glycoside hydrolase/deacetylase"/>
    <property type="match status" value="1"/>
</dbReference>
<dbReference type="Pfam" id="PF01522">
    <property type="entry name" value="Polysacc_deac_1"/>
    <property type="match status" value="1"/>
</dbReference>
<evidence type="ECO:0000259" key="5">
    <source>
        <dbReference type="PROSITE" id="PS51677"/>
    </source>
</evidence>
<sequence>MWKSKKLALLFTGALVLAACSNQVKNATETLTAIKTEETDIVAQFNGMQQLETELQTSFEESLSADEKLATFKDGSAKVFENIAERRDSAKKIESALADLVKTKGELIALDEKTLPLEDIKAFGSTVDALNDSSKTYLEAYKTSLDKEEEILSGFGGDDATFDTFYAGIASINADADANQANMQAIVTGLTAVENQLAALETAIASLDDKKDAAESSAATDSSSATAEKAAVKDAVKKAEPVAYTYQINPKISSVEPIAADGETQVALLTFDDTPQQPDSHAVAIAETLKAKGANAIFFVVGQFLESEQAKKDLKTISDMGFEIGNHSYTHPDFLKMSYDEQLAEISKTNDAIEAVTGKRPRFLRAPYGQWNDDTATIAAAEGMTMMNWTYGYDWVAEYMDGPALADVMVNSQYLGDGANLLMHDRPWTSEAIGSIIDGLRAKNFTIVDPTLIASPERKDSL</sequence>
<feature type="chain" id="PRO_5039032603" evidence="4">
    <location>
        <begin position="19"/>
        <end position="462"/>
    </location>
</feature>
<dbReference type="Pfam" id="PF10368">
    <property type="entry name" value="YkyA"/>
    <property type="match status" value="1"/>
</dbReference>
<feature type="signal peptide" evidence="4">
    <location>
        <begin position="1"/>
        <end position="18"/>
    </location>
</feature>
<evidence type="ECO:0000256" key="4">
    <source>
        <dbReference type="SAM" id="SignalP"/>
    </source>
</evidence>
<organism evidence="6 7">
    <name type="scientific">Trichococcus palustris</name>
    <dbReference type="NCBI Taxonomy" id="140314"/>
    <lineage>
        <taxon>Bacteria</taxon>
        <taxon>Bacillati</taxon>
        <taxon>Bacillota</taxon>
        <taxon>Bacilli</taxon>
        <taxon>Lactobacillales</taxon>
        <taxon>Carnobacteriaceae</taxon>
        <taxon>Trichococcus</taxon>
    </lineage>
</organism>
<accession>A0A143YAA3</accession>
<reference evidence="6 7" key="1">
    <citation type="submission" date="2016-02" db="EMBL/GenBank/DDBJ databases">
        <authorList>
            <person name="Wen L."/>
            <person name="He K."/>
            <person name="Yang H."/>
        </authorList>
    </citation>
    <scope>NUCLEOTIDE SEQUENCE [LARGE SCALE GENOMIC DNA]</scope>
    <source>
        <strain evidence="6">Trichococcus palustris</strain>
    </source>
</reference>
<evidence type="ECO:0000256" key="3">
    <source>
        <dbReference type="SAM" id="Coils"/>
    </source>
</evidence>
<evidence type="ECO:0000313" key="7">
    <source>
        <dbReference type="Proteomes" id="UP000242754"/>
    </source>
</evidence>
<dbReference type="PANTHER" id="PTHR10587">
    <property type="entry name" value="GLYCOSYL TRANSFERASE-RELATED"/>
    <property type="match status" value="1"/>
</dbReference>
<dbReference type="Gene3D" id="1.20.120.570">
    <property type="entry name" value="YkyA-like"/>
    <property type="match status" value="1"/>
</dbReference>
<evidence type="ECO:0000313" key="6">
    <source>
        <dbReference type="EMBL" id="CZQ85788.1"/>
    </source>
</evidence>
<dbReference type="InterPro" id="IPR050248">
    <property type="entry name" value="Polysacc_deacetylase_ArnD"/>
</dbReference>
<dbReference type="RefSeq" id="WP_177194303.1">
    <property type="nucleotide sequence ID" value="NZ_FJNE01000002.1"/>
</dbReference>
<dbReference type="GO" id="GO:0016810">
    <property type="term" value="F:hydrolase activity, acting on carbon-nitrogen (but not peptide) bonds"/>
    <property type="evidence" value="ECO:0007669"/>
    <property type="project" value="InterPro"/>
</dbReference>
<dbReference type="Proteomes" id="UP000242754">
    <property type="component" value="Unassembled WGS sequence"/>
</dbReference>
<evidence type="ECO:0000256" key="2">
    <source>
        <dbReference type="ARBA" id="ARBA00022801"/>
    </source>
</evidence>
<dbReference type="PANTHER" id="PTHR10587:SF133">
    <property type="entry name" value="CHITIN DEACETYLASE 1-RELATED"/>
    <property type="match status" value="1"/>
</dbReference>
<keyword evidence="4" id="KW-0732">Signal</keyword>
<dbReference type="InterPro" id="IPR002509">
    <property type="entry name" value="NODB_dom"/>
</dbReference>
<keyword evidence="2" id="KW-0378">Hydrolase</keyword>
<feature type="coiled-coil region" evidence="3">
    <location>
        <begin position="190"/>
        <end position="217"/>
    </location>
</feature>
<dbReference type="PROSITE" id="PS51257">
    <property type="entry name" value="PROKAR_LIPOPROTEIN"/>
    <property type="match status" value="1"/>
</dbReference>
<name>A0A143YAA3_9LACT</name>
<dbReference type="GO" id="GO:0046872">
    <property type="term" value="F:metal ion binding"/>
    <property type="evidence" value="ECO:0007669"/>
    <property type="project" value="UniProtKB-KW"/>
</dbReference>
<evidence type="ECO:0000256" key="1">
    <source>
        <dbReference type="ARBA" id="ARBA00022723"/>
    </source>
</evidence>
<dbReference type="InterPro" id="IPR036785">
    <property type="entry name" value="YkyA-like_sf"/>
</dbReference>
<keyword evidence="7" id="KW-1185">Reference proteome</keyword>
<dbReference type="STRING" id="140314.SAMN04488076_101165"/>
<dbReference type="EMBL" id="FJNE01000002">
    <property type="protein sequence ID" value="CZQ85788.1"/>
    <property type="molecule type" value="Genomic_DNA"/>
</dbReference>
<keyword evidence="1" id="KW-0479">Metal-binding</keyword>
<proteinExistence type="predicted"/>
<dbReference type="GO" id="GO:0005975">
    <property type="term" value="P:carbohydrate metabolic process"/>
    <property type="evidence" value="ECO:0007669"/>
    <property type="project" value="InterPro"/>
</dbReference>
<dbReference type="SUPFAM" id="SSF88713">
    <property type="entry name" value="Glycoside hydrolase/deacetylase"/>
    <property type="match status" value="1"/>
</dbReference>
<protein>
    <submittedName>
        <fullName evidence="6">Polysaccharide deacetylase</fullName>
    </submittedName>
</protein>
<feature type="domain" description="NodB homology" evidence="5">
    <location>
        <begin position="265"/>
        <end position="448"/>
    </location>
</feature>